<feature type="chain" id="PRO_5016984335" evidence="2">
    <location>
        <begin position="25"/>
        <end position="204"/>
    </location>
</feature>
<dbReference type="AlphaFoldDB" id="A0A369CM73"/>
<accession>A0A369CM73</accession>
<protein>
    <submittedName>
        <fullName evidence="3">Uncharacterized protein</fullName>
    </submittedName>
</protein>
<feature type="compositionally biased region" description="Basic and acidic residues" evidence="1">
    <location>
        <begin position="183"/>
        <end position="204"/>
    </location>
</feature>
<dbReference type="EMBL" id="QPJY01000001">
    <property type="protein sequence ID" value="RCX33537.1"/>
    <property type="molecule type" value="Genomic_DNA"/>
</dbReference>
<dbReference type="Proteomes" id="UP000252707">
    <property type="component" value="Unassembled WGS sequence"/>
</dbReference>
<evidence type="ECO:0000256" key="2">
    <source>
        <dbReference type="SAM" id="SignalP"/>
    </source>
</evidence>
<feature type="region of interest" description="Disordered" evidence="1">
    <location>
        <begin position="171"/>
        <end position="204"/>
    </location>
</feature>
<evidence type="ECO:0000256" key="1">
    <source>
        <dbReference type="SAM" id="MobiDB-lite"/>
    </source>
</evidence>
<gene>
    <name evidence="3" type="ORF">DFQ59_101842</name>
</gene>
<evidence type="ECO:0000313" key="3">
    <source>
        <dbReference type="EMBL" id="RCX33537.1"/>
    </source>
</evidence>
<name>A0A369CM73_9GAMM</name>
<organism evidence="3 4">
    <name type="scientific">Thioalbus denitrificans</name>
    <dbReference type="NCBI Taxonomy" id="547122"/>
    <lineage>
        <taxon>Bacteria</taxon>
        <taxon>Pseudomonadati</taxon>
        <taxon>Pseudomonadota</taxon>
        <taxon>Gammaproteobacteria</taxon>
        <taxon>Chromatiales</taxon>
        <taxon>Ectothiorhodospiraceae</taxon>
        <taxon>Thioalbus</taxon>
    </lineage>
</organism>
<dbReference type="RefSeq" id="WP_114278363.1">
    <property type="nucleotide sequence ID" value="NZ_QPJY01000001.1"/>
</dbReference>
<feature type="signal peptide" evidence="2">
    <location>
        <begin position="1"/>
        <end position="24"/>
    </location>
</feature>
<sequence>MQTMHRIALAGALAATLATPYAAAGSHDRYDDRDYRAGRTATAPTFDPAAPAMLVRVQRLTGTGPDGGRHVLFERPEGVLLPLDQVGRLGAMVDARKIRADGAYYNLQAELAPEFMIYSHGGGAVNSRFNADGRATPFDVTGAVVVSRGSSRAVGLGPYYAAPGFRQAALDDRGLPGNVRQQRFTDRGRDHDDDRHEGRGHDDD</sequence>
<reference evidence="3 4" key="1">
    <citation type="submission" date="2018-07" db="EMBL/GenBank/DDBJ databases">
        <title>Genomic Encyclopedia of Type Strains, Phase IV (KMG-IV): sequencing the most valuable type-strain genomes for metagenomic binning, comparative biology and taxonomic classification.</title>
        <authorList>
            <person name="Goeker M."/>
        </authorList>
    </citation>
    <scope>NUCLEOTIDE SEQUENCE [LARGE SCALE GENOMIC DNA]</scope>
    <source>
        <strain evidence="3 4">DSM 26407</strain>
    </source>
</reference>
<evidence type="ECO:0000313" key="4">
    <source>
        <dbReference type="Proteomes" id="UP000252707"/>
    </source>
</evidence>
<proteinExistence type="predicted"/>
<keyword evidence="4" id="KW-1185">Reference proteome</keyword>
<dbReference type="OrthoDB" id="3218228at2"/>
<keyword evidence="2" id="KW-0732">Signal</keyword>
<comment type="caution">
    <text evidence="3">The sequence shown here is derived from an EMBL/GenBank/DDBJ whole genome shotgun (WGS) entry which is preliminary data.</text>
</comment>